<comment type="caution">
    <text evidence="5">The sequence shown here is derived from an EMBL/GenBank/DDBJ whole genome shotgun (WGS) entry which is preliminary data.</text>
</comment>
<dbReference type="PANTHER" id="PTHR37423:SF5">
    <property type="entry name" value="SOLUBLE LYTIC MUREIN TRANSGLYCOSYLASE"/>
    <property type="match status" value="1"/>
</dbReference>
<keyword evidence="2" id="KW-0732">Signal</keyword>
<dbReference type="AlphaFoldDB" id="A0A6P1DS05"/>
<organism evidence="5 6">
    <name type="scientific">Thiorhodococcus mannitoliphagus</name>
    <dbReference type="NCBI Taxonomy" id="329406"/>
    <lineage>
        <taxon>Bacteria</taxon>
        <taxon>Pseudomonadati</taxon>
        <taxon>Pseudomonadota</taxon>
        <taxon>Gammaproteobacteria</taxon>
        <taxon>Chromatiales</taxon>
        <taxon>Chromatiaceae</taxon>
        <taxon>Thiorhodococcus</taxon>
    </lineage>
</organism>
<dbReference type="PANTHER" id="PTHR37423">
    <property type="entry name" value="SOLUBLE LYTIC MUREIN TRANSGLYCOSYLASE-RELATED"/>
    <property type="match status" value="1"/>
</dbReference>
<evidence type="ECO:0000313" key="6">
    <source>
        <dbReference type="Proteomes" id="UP000471640"/>
    </source>
</evidence>
<dbReference type="EMBL" id="JAAIJR010000032">
    <property type="protein sequence ID" value="NEX20629.1"/>
    <property type="molecule type" value="Genomic_DNA"/>
</dbReference>
<dbReference type="InterPro" id="IPR023346">
    <property type="entry name" value="Lysozyme-like_dom_sf"/>
</dbReference>
<keyword evidence="6" id="KW-1185">Reference proteome</keyword>
<dbReference type="Gene3D" id="1.10.1240.20">
    <property type="entry name" value="Lytic transglycosylase, superhelical linker domain"/>
    <property type="match status" value="1"/>
</dbReference>
<evidence type="ECO:0000313" key="5">
    <source>
        <dbReference type="EMBL" id="NEX20629.1"/>
    </source>
</evidence>
<name>A0A6P1DS05_9GAMM</name>
<evidence type="ECO:0000259" key="3">
    <source>
        <dbReference type="Pfam" id="PF01464"/>
    </source>
</evidence>
<accession>A0A6P1DS05</accession>
<dbReference type="InterPro" id="IPR008258">
    <property type="entry name" value="Transglycosylase_SLT_dom_1"/>
</dbReference>
<dbReference type="RefSeq" id="WP_164653736.1">
    <property type="nucleotide sequence ID" value="NZ_JAAIJR010000032.1"/>
</dbReference>
<dbReference type="SUPFAM" id="SSF48435">
    <property type="entry name" value="Bacterial muramidases"/>
    <property type="match status" value="1"/>
</dbReference>
<evidence type="ECO:0000259" key="4">
    <source>
        <dbReference type="Pfam" id="PF14718"/>
    </source>
</evidence>
<comment type="similarity">
    <text evidence="1">Belongs to the transglycosylase Slt family.</text>
</comment>
<dbReference type="Pfam" id="PF14718">
    <property type="entry name" value="SLT_L"/>
    <property type="match status" value="1"/>
</dbReference>
<dbReference type="InterPro" id="IPR012289">
    <property type="entry name" value="Lytic_TGlycosylase_superhlx_L"/>
</dbReference>
<dbReference type="InterPro" id="IPR008939">
    <property type="entry name" value="Lytic_TGlycosylase_superhlx_U"/>
</dbReference>
<sequence>MLNLVVPAVCLCGLGDARADLRADFLAAERAVARGDAAVLESLPAALRDYPLFPYLEYQVLVRDLDAAADEHVEDFLMRYAGSPMAERLRPAYLKRLAAAERWSDYARVYRTDDSVERQCFYRRALIETGRGELALADVESLWLSGRSRPSACDPVFDAWRVSGGLTTQLVWERLRLAMEADSLGLARYLEGFLPDAEKPWFALWMAVRRDPERILETAFPSGPHQMRAHILAEGILRLAGRSATQAELALRRYADEIASAEQASGRAHSAVAKALLASGNHAGLAVWDGLVPSADNLADQERRLRKAIALGAWDWVAAWIRVMPDSTAKRDRWLYWLGRAEERLGHTEEAERSYAEAALQRSFWGFMAADRVGHAYALDHTPTPAEPERIREIVTTPAFARMRELDRLGRETDLRREWRALSKDLDRGGLLAAAYVADAFRWHDQAVFTLARADYWDDLELRFPLEHQALAAEIAWQAGLGTDWVMAVLRQESVFARTIASSAGAIGLMQLMPETAADVAAGLGLSRPSRWDLFDPQLSIRLGAEYLVWMRDRFGHAALATAAYNAGPHRVARWRPQHCTDVDLWIASIPFAETRQYVERVLTYRMIYAARLGADSFRLSEILPGVLGRDALGGQSSTSVAGGD</sequence>
<dbReference type="CDD" id="cd13401">
    <property type="entry name" value="Slt70-like"/>
    <property type="match status" value="1"/>
</dbReference>
<proteinExistence type="inferred from homology"/>
<dbReference type="InterPro" id="IPR037061">
    <property type="entry name" value="Lytic_TGlycoase_superhlx_L_sf"/>
</dbReference>
<dbReference type="GO" id="GO:0004553">
    <property type="term" value="F:hydrolase activity, hydrolyzing O-glycosyl compounds"/>
    <property type="evidence" value="ECO:0007669"/>
    <property type="project" value="InterPro"/>
</dbReference>
<dbReference type="Proteomes" id="UP000471640">
    <property type="component" value="Unassembled WGS sequence"/>
</dbReference>
<feature type="domain" description="Transglycosylase SLT" evidence="3">
    <location>
        <begin position="473"/>
        <end position="577"/>
    </location>
</feature>
<dbReference type="Gene3D" id="1.10.530.10">
    <property type="match status" value="1"/>
</dbReference>
<reference evidence="5 6" key="2">
    <citation type="submission" date="2020-02" db="EMBL/GenBank/DDBJ databases">
        <title>Genome sequences of Thiorhodococcus mannitoliphagus and Thiorhodococcus minor, purple sulfur photosynthetic bacteria in the gammaproteobacterial family, Chromatiaceae.</title>
        <authorList>
            <person name="Aviles F.A."/>
            <person name="Meyer T.E."/>
            <person name="Kyndt J.A."/>
        </authorList>
    </citation>
    <scope>NUCLEOTIDE SEQUENCE [LARGE SCALE GENOMIC DNA]</scope>
    <source>
        <strain evidence="5 6">DSM 18266</strain>
    </source>
</reference>
<evidence type="ECO:0000256" key="1">
    <source>
        <dbReference type="ARBA" id="ARBA00007734"/>
    </source>
</evidence>
<dbReference type="Gene3D" id="1.25.20.10">
    <property type="entry name" value="Bacterial muramidases"/>
    <property type="match status" value="1"/>
</dbReference>
<reference evidence="6" key="1">
    <citation type="journal article" date="2020" name="Microbiol. Resour. Announc.">
        <title>Draft Genome Sequences of Thiorhodococcus mannitoliphagus and Thiorhodococcus minor, Purple Sulfur Photosynthetic Bacteria in the Gammaproteobacterial Family Chromatiaceae.</title>
        <authorList>
            <person name="Aviles F.A."/>
            <person name="Meyer T.E."/>
            <person name="Kyndt J.A."/>
        </authorList>
    </citation>
    <scope>NUCLEOTIDE SEQUENCE [LARGE SCALE GENOMIC DNA]</scope>
    <source>
        <strain evidence="6">DSM 18266</strain>
    </source>
</reference>
<dbReference type="SUPFAM" id="SSF53955">
    <property type="entry name" value="Lysozyme-like"/>
    <property type="match status" value="1"/>
</dbReference>
<gene>
    <name evidence="5" type="ORF">G3480_09960</name>
</gene>
<protein>
    <submittedName>
        <fullName evidence="5">Transglycosylase SLT domain-containing protein</fullName>
    </submittedName>
</protein>
<dbReference type="GO" id="GO:0042597">
    <property type="term" value="C:periplasmic space"/>
    <property type="evidence" value="ECO:0007669"/>
    <property type="project" value="InterPro"/>
</dbReference>
<dbReference type="Pfam" id="PF00760">
    <property type="entry name" value="Cucumo_coat"/>
    <property type="match status" value="1"/>
</dbReference>
<feature type="domain" description="Lytic transglycosylase superhelical linker" evidence="4">
    <location>
        <begin position="396"/>
        <end position="460"/>
    </location>
</feature>
<dbReference type="Pfam" id="PF01464">
    <property type="entry name" value="SLT"/>
    <property type="match status" value="1"/>
</dbReference>
<evidence type="ECO:0000256" key="2">
    <source>
        <dbReference type="ARBA" id="ARBA00022729"/>
    </source>
</evidence>